<keyword evidence="3" id="KW-0285">Flavoprotein</keyword>
<comment type="catalytic activity">
    <reaction evidence="12">
        <text>FMN + ATP + H(+) = FAD + diphosphate</text>
        <dbReference type="Rhea" id="RHEA:17237"/>
        <dbReference type="ChEBI" id="CHEBI:15378"/>
        <dbReference type="ChEBI" id="CHEBI:30616"/>
        <dbReference type="ChEBI" id="CHEBI:33019"/>
        <dbReference type="ChEBI" id="CHEBI:57692"/>
        <dbReference type="ChEBI" id="CHEBI:58210"/>
        <dbReference type="EC" id="2.7.7.2"/>
    </reaction>
</comment>
<dbReference type="CDD" id="cd23948">
    <property type="entry name" value="FAD_synthase"/>
    <property type="match status" value="1"/>
</dbReference>
<evidence type="ECO:0000256" key="5">
    <source>
        <dbReference type="ARBA" id="ARBA00022679"/>
    </source>
</evidence>
<proteinExistence type="predicted"/>
<dbReference type="Pfam" id="PF01507">
    <property type="entry name" value="PAPS_reduct"/>
    <property type="match status" value="1"/>
</dbReference>
<evidence type="ECO:0000256" key="11">
    <source>
        <dbReference type="ARBA" id="ARBA00031871"/>
    </source>
</evidence>
<dbReference type="Gene3D" id="3.40.50.620">
    <property type="entry name" value="HUPs"/>
    <property type="match status" value="1"/>
</dbReference>
<evidence type="ECO:0000256" key="4">
    <source>
        <dbReference type="ARBA" id="ARBA00022643"/>
    </source>
</evidence>
<dbReference type="HOGENOM" id="CLU_056971_1_0_1"/>
<evidence type="ECO:0000256" key="12">
    <source>
        <dbReference type="ARBA" id="ARBA00049494"/>
    </source>
</evidence>
<evidence type="ECO:0000256" key="10">
    <source>
        <dbReference type="ARBA" id="ARBA00031145"/>
    </source>
</evidence>
<dbReference type="AlphaFoldDB" id="A0A0C2SRW6"/>
<accession>A0A0C2SRW6</accession>
<dbReference type="GO" id="GO:0003919">
    <property type="term" value="F:FMN adenylyltransferase activity"/>
    <property type="evidence" value="ECO:0007669"/>
    <property type="project" value="UniProtKB-EC"/>
</dbReference>
<dbReference type="InParanoid" id="A0A0C2SRW6"/>
<protein>
    <recommendedName>
        <fullName evidence="2">FAD synthase</fullName>
        <ecNumber evidence="2">2.7.7.2</ecNumber>
    </recommendedName>
    <alternativeName>
        <fullName evidence="10">FAD pyrophosphorylase</fullName>
    </alternativeName>
    <alternativeName>
        <fullName evidence="11">FMN adenylyltransferase</fullName>
    </alternativeName>
</protein>
<evidence type="ECO:0000256" key="9">
    <source>
        <dbReference type="ARBA" id="ARBA00022840"/>
    </source>
</evidence>
<dbReference type="GO" id="GO:0005524">
    <property type="term" value="F:ATP binding"/>
    <property type="evidence" value="ECO:0007669"/>
    <property type="project" value="UniProtKB-KW"/>
</dbReference>
<keyword evidence="15" id="KW-1185">Reference proteome</keyword>
<evidence type="ECO:0000256" key="3">
    <source>
        <dbReference type="ARBA" id="ARBA00022630"/>
    </source>
</evidence>
<feature type="domain" description="Phosphoadenosine phosphosulphate reductase" evidence="13">
    <location>
        <begin position="43"/>
        <end position="231"/>
    </location>
</feature>
<gene>
    <name evidence="14" type="ORF">M378DRAFT_1032050</name>
</gene>
<evidence type="ECO:0000256" key="2">
    <source>
        <dbReference type="ARBA" id="ARBA00012393"/>
    </source>
</evidence>
<evidence type="ECO:0000313" key="14">
    <source>
        <dbReference type="EMBL" id="KIL66025.1"/>
    </source>
</evidence>
<keyword evidence="4" id="KW-0288">FMN</keyword>
<keyword evidence="7" id="KW-0547">Nucleotide-binding</keyword>
<dbReference type="EC" id="2.7.7.2" evidence="2"/>
<evidence type="ECO:0000256" key="8">
    <source>
        <dbReference type="ARBA" id="ARBA00022827"/>
    </source>
</evidence>
<evidence type="ECO:0000256" key="1">
    <source>
        <dbReference type="ARBA" id="ARBA00004726"/>
    </source>
</evidence>
<dbReference type="GO" id="GO:0006747">
    <property type="term" value="P:FAD biosynthetic process"/>
    <property type="evidence" value="ECO:0007669"/>
    <property type="project" value="TreeGrafter"/>
</dbReference>
<keyword evidence="8" id="KW-0274">FAD</keyword>
<evidence type="ECO:0000256" key="6">
    <source>
        <dbReference type="ARBA" id="ARBA00022695"/>
    </source>
</evidence>
<dbReference type="PANTHER" id="PTHR23293">
    <property type="entry name" value="FAD SYNTHETASE-RELATED FMN ADENYLYLTRANSFERASE"/>
    <property type="match status" value="1"/>
</dbReference>
<comment type="pathway">
    <text evidence="1">Cofactor biosynthesis; FAD biosynthesis; FAD from FMN: step 1/1.</text>
</comment>
<dbReference type="PANTHER" id="PTHR23293:SF9">
    <property type="entry name" value="FAD SYNTHASE"/>
    <property type="match status" value="1"/>
</dbReference>
<keyword evidence="5" id="KW-0808">Transferase</keyword>
<reference evidence="14 15" key="1">
    <citation type="submission" date="2014-04" db="EMBL/GenBank/DDBJ databases">
        <title>Evolutionary Origins and Diversification of the Mycorrhizal Mutualists.</title>
        <authorList>
            <consortium name="DOE Joint Genome Institute"/>
            <consortium name="Mycorrhizal Genomics Consortium"/>
            <person name="Kohler A."/>
            <person name="Kuo A."/>
            <person name="Nagy L.G."/>
            <person name="Floudas D."/>
            <person name="Copeland A."/>
            <person name="Barry K.W."/>
            <person name="Cichocki N."/>
            <person name="Veneault-Fourrey C."/>
            <person name="LaButti K."/>
            <person name="Lindquist E.A."/>
            <person name="Lipzen A."/>
            <person name="Lundell T."/>
            <person name="Morin E."/>
            <person name="Murat C."/>
            <person name="Riley R."/>
            <person name="Ohm R."/>
            <person name="Sun H."/>
            <person name="Tunlid A."/>
            <person name="Henrissat B."/>
            <person name="Grigoriev I.V."/>
            <person name="Hibbett D.S."/>
            <person name="Martin F."/>
        </authorList>
    </citation>
    <scope>NUCLEOTIDE SEQUENCE [LARGE SCALE GENOMIC DNA]</scope>
    <source>
        <strain evidence="14 15">Koide BX008</strain>
    </source>
</reference>
<dbReference type="Proteomes" id="UP000054549">
    <property type="component" value="Unassembled WGS sequence"/>
</dbReference>
<dbReference type="OrthoDB" id="270728at2759"/>
<organism evidence="14 15">
    <name type="scientific">Amanita muscaria (strain Koide BX008)</name>
    <dbReference type="NCBI Taxonomy" id="946122"/>
    <lineage>
        <taxon>Eukaryota</taxon>
        <taxon>Fungi</taxon>
        <taxon>Dikarya</taxon>
        <taxon>Basidiomycota</taxon>
        <taxon>Agaricomycotina</taxon>
        <taxon>Agaricomycetes</taxon>
        <taxon>Agaricomycetidae</taxon>
        <taxon>Agaricales</taxon>
        <taxon>Pluteineae</taxon>
        <taxon>Amanitaceae</taxon>
        <taxon>Amanita</taxon>
    </lineage>
</organism>
<keyword evidence="9" id="KW-0067">ATP-binding</keyword>
<evidence type="ECO:0000259" key="13">
    <source>
        <dbReference type="Pfam" id="PF01507"/>
    </source>
</evidence>
<sequence length="322" mass="35893">MEFGNLAQQVYDLANSDDPLSKPVKEALQVIEECLNDYGPQHVSLSFNGGKDCTVLLHLYVAALARRLSQPAELPPIPAIYIAVPSPFPVLETFIDQATKDYNLDLYYCRPPNDGDDMILPPVNGESGQGRYTSAEKAKVNHGMKQALEVYKSRFPDIQAILVGTRRTDPHGASLSYRNMTDSGWPRYVRVNPIINWSYSDVWNYLRKLKVPYCSLYDEGYTSLGSTYNTLPNPALLVPPYRTPDNRDVSVASPIIATERKPPVADAAKVPRTFETSPLPNYSVPLTTYMSTPTPSYRPAYELHDGSLERLGRVRTMGVSNA</sequence>
<evidence type="ECO:0000313" key="15">
    <source>
        <dbReference type="Proteomes" id="UP000054549"/>
    </source>
</evidence>
<dbReference type="FunCoup" id="A0A0C2SRW6">
    <property type="interactions" value="133"/>
</dbReference>
<name>A0A0C2SRW6_AMAMK</name>
<dbReference type="EMBL" id="KN818238">
    <property type="protein sequence ID" value="KIL66025.1"/>
    <property type="molecule type" value="Genomic_DNA"/>
</dbReference>
<evidence type="ECO:0000256" key="7">
    <source>
        <dbReference type="ARBA" id="ARBA00022741"/>
    </source>
</evidence>
<keyword evidence="6" id="KW-0548">Nucleotidyltransferase</keyword>
<dbReference type="STRING" id="946122.A0A0C2SRW6"/>
<dbReference type="InterPro" id="IPR014729">
    <property type="entry name" value="Rossmann-like_a/b/a_fold"/>
</dbReference>
<dbReference type="SUPFAM" id="SSF52402">
    <property type="entry name" value="Adenine nucleotide alpha hydrolases-like"/>
    <property type="match status" value="1"/>
</dbReference>
<dbReference type="InterPro" id="IPR002500">
    <property type="entry name" value="PAPS_reduct_dom"/>
</dbReference>